<dbReference type="CDD" id="cd05048">
    <property type="entry name" value="PTKc_Ror"/>
    <property type="match status" value="1"/>
</dbReference>
<dbReference type="GO" id="GO:0007169">
    <property type="term" value="P:cell surface receptor protein tyrosine kinase signaling pathway"/>
    <property type="evidence" value="ECO:0007669"/>
    <property type="project" value="InterPro"/>
</dbReference>
<evidence type="ECO:0000256" key="22">
    <source>
        <dbReference type="SAM" id="MobiDB-lite"/>
    </source>
</evidence>
<keyword evidence="6 20" id="KW-0547">Nucleotide-binding</keyword>
<dbReference type="InterPro" id="IPR017441">
    <property type="entry name" value="Protein_kinase_ATP_BS"/>
</dbReference>
<evidence type="ECO:0000256" key="1">
    <source>
        <dbReference type="ARBA" id="ARBA00004479"/>
    </source>
</evidence>
<dbReference type="Proteomes" id="UP000085678">
    <property type="component" value="Unplaced"/>
</dbReference>
<evidence type="ECO:0000256" key="6">
    <source>
        <dbReference type="ARBA" id="ARBA00022741"/>
    </source>
</evidence>
<organism evidence="29 30">
    <name type="scientific">Lingula anatina</name>
    <name type="common">Brachiopod</name>
    <name type="synonym">Lingula unguis</name>
    <dbReference type="NCBI Taxonomy" id="7574"/>
    <lineage>
        <taxon>Eukaryota</taxon>
        <taxon>Metazoa</taxon>
        <taxon>Spiralia</taxon>
        <taxon>Lophotrochozoa</taxon>
        <taxon>Brachiopoda</taxon>
        <taxon>Linguliformea</taxon>
        <taxon>Lingulata</taxon>
        <taxon>Lingulida</taxon>
        <taxon>Linguloidea</taxon>
        <taxon>Lingulidae</taxon>
        <taxon>Lingula</taxon>
    </lineage>
</organism>
<keyword evidence="2 21" id="KW-0597">Phosphoprotein</keyword>
<evidence type="ECO:0000256" key="7">
    <source>
        <dbReference type="ARBA" id="ARBA00022777"/>
    </source>
</evidence>
<dbReference type="SMART" id="SM00409">
    <property type="entry name" value="IG"/>
    <property type="match status" value="1"/>
</dbReference>
<keyword evidence="4" id="KW-0808">Transferase</keyword>
<keyword evidence="8 20" id="KW-0067">ATP-binding</keyword>
<evidence type="ECO:0000256" key="4">
    <source>
        <dbReference type="ARBA" id="ARBA00022679"/>
    </source>
</evidence>
<dbReference type="SMART" id="SM00219">
    <property type="entry name" value="TyrKc"/>
    <property type="match status" value="1"/>
</dbReference>
<dbReference type="GO" id="GO:0017147">
    <property type="term" value="F:Wnt-protein binding"/>
    <property type="evidence" value="ECO:0007669"/>
    <property type="project" value="TreeGrafter"/>
</dbReference>
<dbReference type="InterPro" id="IPR008266">
    <property type="entry name" value="Tyr_kinase_AS"/>
</dbReference>
<evidence type="ECO:0000256" key="8">
    <source>
        <dbReference type="ARBA" id="ARBA00022840"/>
    </source>
</evidence>
<evidence type="ECO:0000256" key="12">
    <source>
        <dbReference type="ARBA" id="ARBA00023137"/>
    </source>
</evidence>
<dbReference type="PROSITE" id="PS00021">
    <property type="entry name" value="KRINGLE_1"/>
    <property type="match status" value="1"/>
</dbReference>
<dbReference type="CDD" id="cd00108">
    <property type="entry name" value="KR"/>
    <property type="match status" value="1"/>
</dbReference>
<dbReference type="InterPro" id="IPR018056">
    <property type="entry name" value="Kringle_CS"/>
</dbReference>
<dbReference type="GO" id="GO:0005524">
    <property type="term" value="F:ATP binding"/>
    <property type="evidence" value="ECO:0007669"/>
    <property type="project" value="UniProtKB-UniRule"/>
</dbReference>
<dbReference type="Pfam" id="PF07714">
    <property type="entry name" value="PK_Tyr_Ser-Thr"/>
    <property type="match status" value="1"/>
</dbReference>
<dbReference type="FunCoup" id="A0A1S3H5K6">
    <property type="interactions" value="78"/>
</dbReference>
<dbReference type="Pfam" id="PF01392">
    <property type="entry name" value="Fz"/>
    <property type="match status" value="1"/>
</dbReference>
<evidence type="ECO:0000259" key="25">
    <source>
        <dbReference type="PROSITE" id="PS50011"/>
    </source>
</evidence>
<evidence type="ECO:0000256" key="18">
    <source>
        <dbReference type="ARBA" id="ARBA00051243"/>
    </source>
</evidence>
<dbReference type="InterPro" id="IPR020635">
    <property type="entry name" value="Tyr_kinase_cat_dom"/>
</dbReference>
<keyword evidence="24" id="KW-0732">Signal</keyword>
<keyword evidence="3 19" id="KW-0420">Kringle</keyword>
<dbReference type="PROSITE" id="PS00239">
    <property type="entry name" value="RECEPTOR_TYR_KIN_II"/>
    <property type="match status" value="1"/>
</dbReference>
<dbReference type="PROSITE" id="PS50038">
    <property type="entry name" value="FZ"/>
    <property type="match status" value="1"/>
</dbReference>
<feature type="binding site" evidence="20">
    <location>
        <position position="569"/>
    </location>
    <ligand>
        <name>ATP</name>
        <dbReference type="ChEBI" id="CHEBI:30616"/>
    </ligand>
</feature>
<dbReference type="SMART" id="SM00408">
    <property type="entry name" value="IGc2"/>
    <property type="match status" value="1"/>
</dbReference>
<dbReference type="PRINTS" id="PR00109">
    <property type="entry name" value="TYRKINASE"/>
</dbReference>
<evidence type="ECO:0000256" key="23">
    <source>
        <dbReference type="SAM" id="Phobius"/>
    </source>
</evidence>
<dbReference type="EC" id="2.7.10.1" evidence="21"/>
<evidence type="ECO:0000313" key="30">
    <source>
        <dbReference type="RefSeq" id="XP_013380746.1"/>
    </source>
</evidence>
<dbReference type="PANTHER" id="PTHR24416">
    <property type="entry name" value="TYROSINE-PROTEIN KINASE RECEPTOR"/>
    <property type="match status" value="1"/>
</dbReference>
<evidence type="ECO:0000256" key="9">
    <source>
        <dbReference type="ARBA" id="ARBA00022989"/>
    </source>
</evidence>
<dbReference type="KEGG" id="lak:106151866"/>
<dbReference type="InterPro" id="IPR011009">
    <property type="entry name" value="Kinase-like_dom_sf"/>
</dbReference>
<evidence type="ECO:0000256" key="2">
    <source>
        <dbReference type="ARBA" id="ARBA00022553"/>
    </source>
</evidence>
<evidence type="ECO:0000256" key="14">
    <source>
        <dbReference type="ARBA" id="ARBA00023170"/>
    </source>
</evidence>
<evidence type="ECO:0000256" key="3">
    <source>
        <dbReference type="ARBA" id="ARBA00022572"/>
    </source>
</evidence>
<dbReference type="FunFam" id="1.10.510.10:FF:000116">
    <property type="entry name" value="inactive tyrosine-protein kinase transmembrane receptor ROR1"/>
    <property type="match status" value="1"/>
</dbReference>
<dbReference type="GO" id="GO:0004714">
    <property type="term" value="F:transmembrane receptor protein tyrosine kinase activity"/>
    <property type="evidence" value="ECO:0007669"/>
    <property type="project" value="UniProtKB-EC"/>
</dbReference>
<keyword evidence="11 23" id="KW-0472">Membrane</keyword>
<feature type="compositionally biased region" description="Pro residues" evidence="22">
    <location>
        <begin position="873"/>
        <end position="886"/>
    </location>
</feature>
<keyword evidence="5 21" id="KW-0812">Transmembrane</keyword>
<dbReference type="Gene3D" id="1.10.510.10">
    <property type="entry name" value="Transferase(Phosphotransferase) domain 1"/>
    <property type="match status" value="1"/>
</dbReference>
<dbReference type="InterPro" id="IPR000719">
    <property type="entry name" value="Prot_kinase_dom"/>
</dbReference>
<dbReference type="Gene3D" id="2.40.20.10">
    <property type="entry name" value="Plasminogen Kringle 4"/>
    <property type="match status" value="1"/>
</dbReference>
<dbReference type="RefSeq" id="XP_013380746.1">
    <property type="nucleotide sequence ID" value="XM_013525292.2"/>
</dbReference>
<dbReference type="PROSITE" id="PS50835">
    <property type="entry name" value="IG_LIKE"/>
    <property type="match status" value="1"/>
</dbReference>
<evidence type="ECO:0000256" key="10">
    <source>
        <dbReference type="ARBA" id="ARBA00023018"/>
    </source>
</evidence>
<dbReference type="InterPro" id="IPR007110">
    <property type="entry name" value="Ig-like_dom"/>
</dbReference>
<dbReference type="InterPro" id="IPR002011">
    <property type="entry name" value="Tyr_kinase_rcpt_2_CS"/>
</dbReference>
<keyword evidence="14 21" id="KW-0675">Receptor</keyword>
<dbReference type="InterPro" id="IPR003598">
    <property type="entry name" value="Ig_sub2"/>
</dbReference>
<keyword evidence="16" id="KW-0393">Immunoglobulin domain</keyword>
<dbReference type="InParanoid" id="A0A1S3H5K6"/>
<sequence length="993" mass="110934">MQKRTAMNWRRPVPRIAVMFTVVVMLTICCIMADDEDYVWDSDVRPTSAARSYEDFQPASSDGFVRVDRPMENLTKFTGENVRLRCEISGSPVPRYTWFKDNVTIQESRHSRLNAKDTFWGSRLRINSVQESDSGVYSCEATNVFGRERASGMLLVKPGRPPNYTPRTVEVDPFPSGPPDEETPIRPPGFDPFGTAAFPNFNYRPPGTRDSQPGNGFCQPYRGVSCSRFVANKSIYVLDNFMQGRVENQLLAAITVIEQTTEMSERCEEYAIPLLCHFNFPLCDNSGVEPQPRQICQEECNILMTDMCKTEYVLAKTQPVIGNSLLPRCEDLPAKGTPQAANCVSIGLPKGQVKVDTGSRGHTCYNGTGMSYQGTVSHTKSGLKCQKWTSNSPHLVTLSLGQFPLLQGGHNYCRNPGGRKEAPWCFTMDKMVPTELCDIPKCPDLVKTINQVTSDASKNNSNLKEILIIVLPSVAIPLILALIITVICLCSRQRRNRQTPPEAAKSPEQPNQDMEMTALIIKNPVKAKEFPRSAIRFVQELGEGAFGKVYKAEVIGLYGDNTVGTIAVKTLKENASQKIASDFRREVELMSDMRHLNIVCLIGVCMKDQPWCMLFEYMPHGDLHEFLIRHSPHSDVGMNEDGLVPRHLDTSDMLYISVQIAAGMEFLCSHHFVHRDLAARNVLVGDNLTVKISDFGLSRDVYSSDYYRLQSKALLPVRWMAPESILYGKFTVESDVWSYGVLLWEIFSYGLQPYYGYTNQEVIEMIRGRQILPCPDGCPSRVYTLMVECWHEMPARRPTFNEIHMRLRQWRGELIATQFPQHNLAQSHSGHSSSTQHSSGRSQQSHHSSTGPSNNTTTTGLTGSSGRMTGGNQPPPGFPPIPPPPVGYYSTPYSNVPSQGYAQTGQAPPPPGFVHHPAMYKKPSPPGSVASHKSSSHSSRSSSSNYKPNMQNKVPTNQQHNVQSPVHVNNSINARNEMIKDSMFITEPRQSEI</sequence>
<evidence type="ECO:0000259" key="26">
    <source>
        <dbReference type="PROSITE" id="PS50038"/>
    </source>
</evidence>
<feature type="compositionally biased region" description="Polar residues" evidence="22">
    <location>
        <begin position="945"/>
        <end position="974"/>
    </location>
</feature>
<dbReference type="InterPro" id="IPR000001">
    <property type="entry name" value="Kringle"/>
</dbReference>
<dbReference type="CDD" id="cd00096">
    <property type="entry name" value="Ig"/>
    <property type="match status" value="1"/>
</dbReference>
<dbReference type="PROSITE" id="PS00109">
    <property type="entry name" value="PROTEIN_KINASE_TYR"/>
    <property type="match status" value="1"/>
</dbReference>
<feature type="compositionally biased region" description="Low complexity" evidence="22">
    <location>
        <begin position="826"/>
        <end position="871"/>
    </location>
</feature>
<evidence type="ECO:0000256" key="21">
    <source>
        <dbReference type="RuleBase" id="RU000312"/>
    </source>
</evidence>
<dbReference type="AlphaFoldDB" id="A0A1S3H5K6"/>
<accession>A0A1S3H5K6</accession>
<evidence type="ECO:0000259" key="27">
    <source>
        <dbReference type="PROSITE" id="PS50070"/>
    </source>
</evidence>
<evidence type="ECO:0000259" key="28">
    <source>
        <dbReference type="PROSITE" id="PS50835"/>
    </source>
</evidence>
<dbReference type="Gene3D" id="2.60.40.10">
    <property type="entry name" value="Immunoglobulins"/>
    <property type="match status" value="1"/>
</dbReference>
<evidence type="ECO:0000313" key="29">
    <source>
        <dbReference type="Proteomes" id="UP000085678"/>
    </source>
</evidence>
<dbReference type="OrthoDB" id="2431000at2759"/>
<evidence type="ECO:0000256" key="16">
    <source>
        <dbReference type="ARBA" id="ARBA00023319"/>
    </source>
</evidence>
<dbReference type="InterPro" id="IPR001245">
    <property type="entry name" value="Ser-Thr/Tyr_kinase_cat_dom"/>
</dbReference>
<feature type="region of interest" description="Disordered" evidence="22">
    <location>
        <begin position="823"/>
        <end position="993"/>
    </location>
</feature>
<dbReference type="STRING" id="7574.A0A1S3H5K6"/>
<evidence type="ECO:0000256" key="19">
    <source>
        <dbReference type="PROSITE-ProRule" id="PRU00121"/>
    </source>
</evidence>
<evidence type="ECO:0000256" key="20">
    <source>
        <dbReference type="PROSITE-ProRule" id="PRU10141"/>
    </source>
</evidence>
<dbReference type="GO" id="GO:0005886">
    <property type="term" value="C:plasma membrane"/>
    <property type="evidence" value="ECO:0007669"/>
    <property type="project" value="TreeGrafter"/>
</dbReference>
<dbReference type="PROSITE" id="PS50011">
    <property type="entry name" value="PROTEIN_KINASE_DOM"/>
    <property type="match status" value="1"/>
</dbReference>
<keyword evidence="13" id="KW-1015">Disulfide bond</keyword>
<gene>
    <name evidence="30" type="primary">LOC106151866</name>
</gene>
<dbReference type="Pfam" id="PF00051">
    <property type="entry name" value="Kringle"/>
    <property type="match status" value="1"/>
</dbReference>
<comment type="subcellular location">
    <subcellularLocation>
        <location evidence="1">Membrane</location>
        <topology evidence="1">Single-pass type I membrane protein</topology>
    </subcellularLocation>
    <subcellularLocation>
        <location evidence="17">Synapse</location>
    </subcellularLocation>
</comment>
<dbReference type="GO" id="GO:0043235">
    <property type="term" value="C:receptor complex"/>
    <property type="evidence" value="ECO:0007669"/>
    <property type="project" value="TreeGrafter"/>
</dbReference>
<dbReference type="SUPFAM" id="SSF57440">
    <property type="entry name" value="Kringle-like"/>
    <property type="match status" value="1"/>
</dbReference>
<evidence type="ECO:0000256" key="13">
    <source>
        <dbReference type="ARBA" id="ARBA00023157"/>
    </source>
</evidence>
<dbReference type="InterPro" id="IPR036790">
    <property type="entry name" value="Frizzled_dom_sf"/>
</dbReference>
<dbReference type="Gene3D" id="1.10.2000.10">
    <property type="entry name" value="Frizzled cysteine-rich domain"/>
    <property type="match status" value="1"/>
</dbReference>
<dbReference type="SMART" id="SM00130">
    <property type="entry name" value="KR"/>
    <property type="match status" value="1"/>
</dbReference>
<reference evidence="30" key="1">
    <citation type="submission" date="2025-08" db="UniProtKB">
        <authorList>
            <consortium name="RefSeq"/>
        </authorList>
    </citation>
    <scope>IDENTIFICATION</scope>
    <source>
        <tissue evidence="30">Gonads</tissue>
    </source>
</reference>
<protein>
    <recommendedName>
        <fullName evidence="21">Tyrosine-protein kinase receptor</fullName>
        <ecNumber evidence="21">2.7.10.1</ecNumber>
    </recommendedName>
</protein>
<feature type="compositionally biased region" description="Polar residues" evidence="22">
    <location>
        <begin position="891"/>
        <end position="906"/>
    </location>
</feature>
<evidence type="ECO:0000256" key="24">
    <source>
        <dbReference type="SAM" id="SignalP"/>
    </source>
</evidence>
<name>A0A1S3H5K6_LINAN</name>
<dbReference type="InterPro" id="IPR038178">
    <property type="entry name" value="Kringle_sf"/>
</dbReference>
<dbReference type="InterPro" id="IPR013806">
    <property type="entry name" value="Kringle-like"/>
</dbReference>
<dbReference type="PRINTS" id="PR00018">
    <property type="entry name" value="KRINGLE"/>
</dbReference>
<feature type="domain" description="Protein kinase" evidence="25">
    <location>
        <begin position="535"/>
        <end position="807"/>
    </location>
</feature>
<comment type="caution">
    <text evidence="19">Lacks conserved residue(s) required for the propagation of feature annotation.</text>
</comment>
<feature type="domain" description="Kringle" evidence="27">
    <location>
        <begin position="363"/>
        <end position="442"/>
    </location>
</feature>
<dbReference type="FunFam" id="2.60.40.10:FF:000107">
    <property type="entry name" value="Myosin, light chain kinase a"/>
    <property type="match status" value="1"/>
</dbReference>
<comment type="similarity">
    <text evidence="21">Belongs to the protein kinase superfamily. Tyr protein kinase family. Insulin receptor subfamily.</text>
</comment>
<proteinExistence type="inferred from homology"/>
<dbReference type="Gene3D" id="3.30.200.20">
    <property type="entry name" value="Phosphorylase Kinase, domain 1"/>
    <property type="match status" value="1"/>
</dbReference>
<keyword evidence="10" id="KW-0770">Synapse</keyword>
<dbReference type="PANTHER" id="PTHR24416:SF611">
    <property type="entry name" value="TYROSINE-PROTEIN KINASE TRANSMEMBRANE RECEPTOR ROR"/>
    <property type="match status" value="1"/>
</dbReference>
<dbReference type="InterPro" id="IPR013098">
    <property type="entry name" value="Ig_I-set"/>
</dbReference>
<feature type="transmembrane region" description="Helical" evidence="23">
    <location>
        <begin position="466"/>
        <end position="490"/>
    </location>
</feature>
<feature type="signal peptide" evidence="24">
    <location>
        <begin position="1"/>
        <end position="33"/>
    </location>
</feature>
<feature type="domain" description="FZ" evidence="26">
    <location>
        <begin position="213"/>
        <end position="346"/>
    </location>
</feature>
<dbReference type="Pfam" id="PF07679">
    <property type="entry name" value="I-set"/>
    <property type="match status" value="1"/>
</dbReference>
<evidence type="ECO:0000256" key="5">
    <source>
        <dbReference type="ARBA" id="ARBA00022692"/>
    </source>
</evidence>
<dbReference type="FunFam" id="3.30.200.20:FF:000139">
    <property type="entry name" value="inactive tyrosine-protein kinase transmembrane receptor ROR1"/>
    <property type="match status" value="1"/>
</dbReference>
<dbReference type="GeneID" id="106151866"/>
<dbReference type="InterPro" id="IPR013783">
    <property type="entry name" value="Ig-like_fold"/>
</dbReference>
<keyword evidence="9 23" id="KW-1133">Transmembrane helix</keyword>
<feature type="domain" description="Ig-like" evidence="28">
    <location>
        <begin position="58"/>
        <end position="143"/>
    </location>
</feature>
<dbReference type="PROSITE" id="PS00107">
    <property type="entry name" value="PROTEIN_KINASE_ATP"/>
    <property type="match status" value="1"/>
</dbReference>
<dbReference type="PROSITE" id="PS50070">
    <property type="entry name" value="KRINGLE_2"/>
    <property type="match status" value="1"/>
</dbReference>
<dbReference type="InterPro" id="IPR036179">
    <property type="entry name" value="Ig-like_dom_sf"/>
</dbReference>
<feature type="chain" id="PRO_5010262694" description="Tyrosine-protein kinase receptor" evidence="24">
    <location>
        <begin position="34"/>
        <end position="993"/>
    </location>
</feature>
<keyword evidence="29" id="KW-1185">Reference proteome</keyword>
<keyword evidence="7 30" id="KW-0418">Kinase</keyword>
<dbReference type="GO" id="GO:0045202">
    <property type="term" value="C:synapse"/>
    <property type="evidence" value="ECO:0007669"/>
    <property type="project" value="UniProtKB-SubCell"/>
</dbReference>
<dbReference type="InterPro" id="IPR050122">
    <property type="entry name" value="RTK"/>
</dbReference>
<feature type="compositionally biased region" description="Low complexity" evidence="22">
    <location>
        <begin position="927"/>
        <end position="944"/>
    </location>
</feature>
<evidence type="ECO:0000256" key="17">
    <source>
        <dbReference type="ARBA" id="ARBA00034103"/>
    </source>
</evidence>
<dbReference type="InterPro" id="IPR020067">
    <property type="entry name" value="Frizzled_dom"/>
</dbReference>
<keyword evidence="12" id="KW-0829">Tyrosine-protein kinase</keyword>
<dbReference type="InterPro" id="IPR003599">
    <property type="entry name" value="Ig_sub"/>
</dbReference>
<comment type="catalytic activity">
    <reaction evidence="18 21">
        <text>L-tyrosyl-[protein] + ATP = O-phospho-L-tyrosyl-[protein] + ADP + H(+)</text>
        <dbReference type="Rhea" id="RHEA:10596"/>
        <dbReference type="Rhea" id="RHEA-COMP:10136"/>
        <dbReference type="Rhea" id="RHEA-COMP:20101"/>
        <dbReference type="ChEBI" id="CHEBI:15378"/>
        <dbReference type="ChEBI" id="CHEBI:30616"/>
        <dbReference type="ChEBI" id="CHEBI:46858"/>
        <dbReference type="ChEBI" id="CHEBI:61978"/>
        <dbReference type="ChEBI" id="CHEBI:456216"/>
        <dbReference type="EC" id="2.7.10.1"/>
    </reaction>
</comment>
<evidence type="ECO:0000256" key="11">
    <source>
        <dbReference type="ARBA" id="ARBA00023136"/>
    </source>
</evidence>
<keyword evidence="15" id="KW-0325">Glycoprotein</keyword>
<evidence type="ECO:0000256" key="15">
    <source>
        <dbReference type="ARBA" id="ARBA00023180"/>
    </source>
</evidence>
<dbReference type="SUPFAM" id="SSF56112">
    <property type="entry name" value="Protein kinase-like (PK-like)"/>
    <property type="match status" value="1"/>
</dbReference>
<dbReference type="SUPFAM" id="SSF48726">
    <property type="entry name" value="Immunoglobulin"/>
    <property type="match status" value="1"/>
</dbReference>